<dbReference type="RefSeq" id="WP_007255052.1">
    <property type="nucleotide sequence ID" value="NZ_CH724107.1"/>
</dbReference>
<evidence type="ECO:0000256" key="3">
    <source>
        <dbReference type="SAM" id="SignalP"/>
    </source>
</evidence>
<comment type="caution">
    <text evidence="5">The sequence shown here is derived from an EMBL/GenBank/DDBJ whole genome shotgun (WGS) entry which is preliminary data.</text>
</comment>
<dbReference type="eggNOG" id="COG0657">
    <property type="taxonomic scope" value="Bacteria"/>
</dbReference>
<dbReference type="AlphaFoldDB" id="Q2CIC7"/>
<dbReference type="Pfam" id="PF07859">
    <property type="entry name" value="Abhydrolase_3"/>
    <property type="match status" value="1"/>
</dbReference>
<sequence>MLDFHRTRCTLAAVAALLPLAAAAQEPQMAEPTQEMQAVLDKLAELGAEPLSTLSVEAARSQPTPADAVAALIEERGIETDPALDAIATTDVMIPGAAGEVPARVFTPDGEGPFPVIVYWHGGGWVIAGIDTYAASARQLAAGTDAVVVSVSYRQAPEHPFPAAHEDAVAAYEWIVENAGQWNGDVDRLAVAGESAGGNLAANVAIAARDNGWIEPDHQLLVYPVAGDDMTTESYIENAEAQPLSKAGMEWFVDKVFTDPAMASDPRLDLVSREDLGGLPPATIINAEIDPLRTEGETYAEHLSEAGVEVTQETYEGVVHEFFGMAAVVPAAEEAMSLAVSELNDAFADAD</sequence>
<dbReference type="InterPro" id="IPR050466">
    <property type="entry name" value="Carboxylest/Gibb_receptor"/>
</dbReference>
<dbReference type="ESTHER" id="9rhob-q2cic7">
    <property type="family name" value="Hormone-sensitive_lipase_like"/>
</dbReference>
<proteinExistence type="inferred from homology"/>
<evidence type="ECO:0000313" key="6">
    <source>
        <dbReference type="Proteomes" id="UP000003635"/>
    </source>
</evidence>
<comment type="similarity">
    <text evidence="1">Belongs to the 'GDXG' lipolytic enzyme family.</text>
</comment>
<dbReference type="InterPro" id="IPR013094">
    <property type="entry name" value="AB_hydrolase_3"/>
</dbReference>
<dbReference type="InterPro" id="IPR029058">
    <property type="entry name" value="AB_hydrolase_fold"/>
</dbReference>
<name>Q2CIC7_OCEGH</name>
<dbReference type="HOGENOM" id="CLU_012494_6_4_5"/>
<dbReference type="SUPFAM" id="SSF53474">
    <property type="entry name" value="alpha/beta-Hydrolases"/>
    <property type="match status" value="1"/>
</dbReference>
<reference evidence="5 6" key="1">
    <citation type="journal article" date="2010" name="J. Bacteriol.">
        <title>Genome sequences of Oceanicola granulosus HTCC2516(T) and Oceanicola batsensis HTCC2597(TDelta).</title>
        <authorList>
            <person name="Thrash J.C."/>
            <person name="Cho J.C."/>
            <person name="Vergin K.L."/>
            <person name="Giovannoni S.J."/>
        </authorList>
    </citation>
    <scope>NUCLEOTIDE SEQUENCE [LARGE SCALE GENOMIC DNA]</scope>
    <source>
        <strain evidence="6">ATCC BAA-861 / DSM 15982 / KCTC 12143 / HTCC2516</strain>
    </source>
</reference>
<evidence type="ECO:0000256" key="1">
    <source>
        <dbReference type="ARBA" id="ARBA00010515"/>
    </source>
</evidence>
<dbReference type="EMBL" id="AAOT01000004">
    <property type="protein sequence ID" value="EAR52331.1"/>
    <property type="molecule type" value="Genomic_DNA"/>
</dbReference>
<evidence type="ECO:0000256" key="2">
    <source>
        <dbReference type="ARBA" id="ARBA00022801"/>
    </source>
</evidence>
<keyword evidence="6" id="KW-1185">Reference proteome</keyword>
<dbReference type="GO" id="GO:0016787">
    <property type="term" value="F:hydrolase activity"/>
    <property type="evidence" value="ECO:0007669"/>
    <property type="project" value="UniProtKB-KW"/>
</dbReference>
<feature type="domain" description="Alpha/beta hydrolase fold-3" evidence="4">
    <location>
        <begin position="117"/>
        <end position="323"/>
    </location>
</feature>
<dbReference type="Proteomes" id="UP000003635">
    <property type="component" value="Unassembled WGS sequence"/>
</dbReference>
<dbReference type="OrthoDB" id="9806180at2"/>
<dbReference type="FunFam" id="3.40.50.1820:FF:000089">
    <property type="entry name" value="Alpha/beta hydrolase"/>
    <property type="match status" value="1"/>
</dbReference>
<dbReference type="PANTHER" id="PTHR23024">
    <property type="entry name" value="ARYLACETAMIDE DEACETYLASE"/>
    <property type="match status" value="1"/>
</dbReference>
<keyword evidence="2" id="KW-0378">Hydrolase</keyword>
<dbReference type="Gene3D" id="3.40.50.1820">
    <property type="entry name" value="alpha/beta hydrolase"/>
    <property type="match status" value="1"/>
</dbReference>
<evidence type="ECO:0000259" key="4">
    <source>
        <dbReference type="Pfam" id="PF07859"/>
    </source>
</evidence>
<gene>
    <name evidence="5" type="ORF">OG2516_07637</name>
</gene>
<keyword evidence="3" id="KW-0732">Signal</keyword>
<protein>
    <submittedName>
        <fullName evidence="5">Putative lipase</fullName>
    </submittedName>
</protein>
<organism evidence="5 6">
    <name type="scientific">Oceanicola granulosus (strain ATCC BAA-861 / DSM 15982 / KCTC 12143 / HTCC2516)</name>
    <dbReference type="NCBI Taxonomy" id="314256"/>
    <lineage>
        <taxon>Bacteria</taxon>
        <taxon>Pseudomonadati</taxon>
        <taxon>Pseudomonadota</taxon>
        <taxon>Alphaproteobacteria</taxon>
        <taxon>Rhodobacterales</taxon>
        <taxon>Roseobacteraceae</taxon>
        <taxon>Oceanicola</taxon>
    </lineage>
</organism>
<accession>Q2CIC7</accession>
<dbReference type="STRING" id="314256.OG2516_07637"/>
<feature type="signal peptide" evidence="3">
    <location>
        <begin position="1"/>
        <end position="24"/>
    </location>
</feature>
<dbReference type="PANTHER" id="PTHR23024:SF24">
    <property type="entry name" value="ALPHA_BETA HYDROLASE FOLD-3 DOMAIN-CONTAINING PROTEIN"/>
    <property type="match status" value="1"/>
</dbReference>
<feature type="chain" id="PRO_5004207299" evidence="3">
    <location>
        <begin position="25"/>
        <end position="351"/>
    </location>
</feature>
<evidence type="ECO:0000313" key="5">
    <source>
        <dbReference type="EMBL" id="EAR52331.1"/>
    </source>
</evidence>